<evidence type="ECO:0000259" key="13">
    <source>
        <dbReference type="PROSITE" id="PS51674"/>
    </source>
</evidence>
<evidence type="ECO:0000256" key="12">
    <source>
        <dbReference type="SAM" id="MobiDB-lite"/>
    </source>
</evidence>
<evidence type="ECO:0000256" key="9">
    <source>
        <dbReference type="ARBA" id="ARBA00023157"/>
    </source>
</evidence>
<feature type="binding site" evidence="11">
    <location>
        <position position="66"/>
    </location>
    <ligand>
        <name>[4Fe-4S] cluster</name>
        <dbReference type="ChEBI" id="CHEBI:49883"/>
    </ligand>
</feature>
<comment type="caution">
    <text evidence="14">The sequence shown here is derived from an EMBL/GenBank/DDBJ whole genome shotgun (WGS) entry which is preliminary data.</text>
</comment>
<keyword evidence="9 11" id="KW-1015">Disulfide bond</keyword>
<accession>A0ABW9FRJ0</accession>
<comment type="function">
    <text evidence="11">Acts as a transcriptional regulator. Probably redox-responsive. The apo- but not holo-form probably binds DNA.</text>
</comment>
<evidence type="ECO:0000256" key="4">
    <source>
        <dbReference type="ARBA" id="ARBA00022723"/>
    </source>
</evidence>
<gene>
    <name evidence="11" type="primary">whiB</name>
    <name evidence="14" type="ORF">ABEU19_000664</name>
</gene>
<evidence type="ECO:0000256" key="2">
    <source>
        <dbReference type="ARBA" id="ARBA00006597"/>
    </source>
</evidence>
<feature type="binding site" evidence="11">
    <location>
        <position position="27"/>
    </location>
    <ligand>
        <name>[4Fe-4S] cluster</name>
        <dbReference type="ChEBI" id="CHEBI:49883"/>
    </ligand>
</feature>
<evidence type="ECO:0000256" key="5">
    <source>
        <dbReference type="ARBA" id="ARBA00023004"/>
    </source>
</evidence>
<dbReference type="InterPro" id="IPR003482">
    <property type="entry name" value="Whib"/>
</dbReference>
<comment type="cofactor">
    <cofactor evidence="11">
        <name>[4Fe-4S] cluster</name>
        <dbReference type="ChEBI" id="CHEBI:49883"/>
    </cofactor>
    <text evidence="11">Binds 1 [4Fe-4S] cluster per subunit. Following nitrosylation of the [4Fe-4S] cluster binds 1 [4Fe-8(NO)] cluster per subunit.</text>
</comment>
<comment type="subcellular location">
    <subcellularLocation>
        <location evidence="1 11">Cytoplasm</location>
    </subcellularLocation>
</comment>
<dbReference type="InterPro" id="IPR034768">
    <property type="entry name" value="4FE4S_WBL"/>
</dbReference>
<dbReference type="RefSeq" id="WP_348608399.1">
    <property type="nucleotide sequence ID" value="NZ_CP157276.1"/>
</dbReference>
<evidence type="ECO:0000256" key="6">
    <source>
        <dbReference type="ARBA" id="ARBA00023014"/>
    </source>
</evidence>
<sequence length="100" mass="11205">MDHLRRGRRDSGNPQAGGLGWRLHARCRHTVEHLFFPPDNERHGAQVRREAAAKEICADCPVIIDCRHDASTQPELVGVWGALTERDRSSRRLRATAAAS</sequence>
<reference evidence="14 15" key="1">
    <citation type="submission" date="2023-11" db="EMBL/GenBank/DDBJ databases">
        <authorList>
            <person name="Val-Calvo J."/>
            <person name="Scortti M."/>
            <person name="Vazquez-Boland J."/>
        </authorList>
    </citation>
    <scope>NUCLEOTIDE SEQUENCE [LARGE SCALE GENOMIC DNA]</scope>
    <source>
        <strain evidence="14 15">DSM 46662</strain>
    </source>
</reference>
<protein>
    <recommendedName>
        <fullName evidence="11">Transcriptional regulator WhiB</fullName>
    </recommendedName>
</protein>
<keyword evidence="6 11" id="KW-0411">Iron-sulfur</keyword>
<keyword evidence="7 11" id="KW-0805">Transcription regulation</keyword>
<evidence type="ECO:0000313" key="15">
    <source>
        <dbReference type="Proteomes" id="UP001629744"/>
    </source>
</evidence>
<dbReference type="HAMAP" id="MF_01479">
    <property type="entry name" value="WhiB"/>
    <property type="match status" value="1"/>
</dbReference>
<dbReference type="PANTHER" id="PTHR38839">
    <property type="entry name" value="TRANSCRIPTIONAL REGULATOR WHID-RELATED"/>
    <property type="match status" value="1"/>
</dbReference>
<feature type="binding site" evidence="11">
    <location>
        <position position="60"/>
    </location>
    <ligand>
        <name>[4Fe-4S] cluster</name>
        <dbReference type="ChEBI" id="CHEBI:49883"/>
    </ligand>
</feature>
<evidence type="ECO:0000256" key="3">
    <source>
        <dbReference type="ARBA" id="ARBA00022485"/>
    </source>
</evidence>
<keyword evidence="5 11" id="KW-0408">Iron</keyword>
<comment type="PTM">
    <text evidence="11">Upon Fe-S cluster removal intramolecular disulfide bonds are formed.</text>
</comment>
<feature type="binding site" evidence="11">
    <location>
        <position position="57"/>
    </location>
    <ligand>
        <name>[4Fe-4S] cluster</name>
        <dbReference type="ChEBI" id="CHEBI:49883"/>
    </ligand>
</feature>
<keyword evidence="11" id="KW-0963">Cytoplasm</keyword>
<dbReference type="Proteomes" id="UP001629744">
    <property type="component" value="Unassembled WGS sequence"/>
</dbReference>
<feature type="domain" description="4Fe-4S Wbl-type" evidence="13">
    <location>
        <begin position="26"/>
        <end position="90"/>
    </location>
</feature>
<keyword evidence="8 11" id="KW-0238">DNA-binding</keyword>
<dbReference type="PROSITE" id="PS51674">
    <property type="entry name" value="4FE4S_WBL"/>
    <property type="match status" value="1"/>
</dbReference>
<evidence type="ECO:0000256" key="8">
    <source>
        <dbReference type="ARBA" id="ARBA00023125"/>
    </source>
</evidence>
<keyword evidence="10 11" id="KW-0804">Transcription</keyword>
<comment type="similarity">
    <text evidence="2 11">Belongs to the WhiB family.</text>
</comment>
<keyword evidence="15" id="KW-1185">Reference proteome</keyword>
<evidence type="ECO:0000256" key="11">
    <source>
        <dbReference type="HAMAP-Rule" id="MF_01479"/>
    </source>
</evidence>
<feature type="region of interest" description="Disordered" evidence="12">
    <location>
        <begin position="1"/>
        <end position="20"/>
    </location>
</feature>
<comment type="PTM">
    <text evidence="11">The Fe-S cluster can be nitrosylated by nitric oxide (NO).</text>
</comment>
<dbReference type="Pfam" id="PF02467">
    <property type="entry name" value="Whib"/>
    <property type="match status" value="1"/>
</dbReference>
<evidence type="ECO:0000313" key="14">
    <source>
        <dbReference type="EMBL" id="MFM1727208.1"/>
    </source>
</evidence>
<proteinExistence type="inferred from homology"/>
<evidence type="ECO:0000256" key="10">
    <source>
        <dbReference type="ARBA" id="ARBA00023163"/>
    </source>
</evidence>
<evidence type="ECO:0000256" key="7">
    <source>
        <dbReference type="ARBA" id="ARBA00023015"/>
    </source>
</evidence>
<keyword evidence="4 11" id="KW-0479">Metal-binding</keyword>
<organism evidence="14 15">
    <name type="scientific">Prescottella soli</name>
    <dbReference type="NCBI Taxonomy" id="1543852"/>
    <lineage>
        <taxon>Bacteria</taxon>
        <taxon>Bacillati</taxon>
        <taxon>Actinomycetota</taxon>
        <taxon>Actinomycetes</taxon>
        <taxon>Mycobacteriales</taxon>
        <taxon>Nocardiaceae</taxon>
        <taxon>Prescottella</taxon>
    </lineage>
</organism>
<dbReference type="EMBL" id="JBDLNU010000001">
    <property type="protein sequence ID" value="MFM1727208.1"/>
    <property type="molecule type" value="Genomic_DNA"/>
</dbReference>
<name>A0ABW9FRJ0_9NOCA</name>
<evidence type="ECO:0000256" key="1">
    <source>
        <dbReference type="ARBA" id="ARBA00004496"/>
    </source>
</evidence>
<keyword evidence="3 11" id="KW-0004">4Fe-4S</keyword>